<dbReference type="STRING" id="1802069.A2970_01320"/>
<dbReference type="InterPro" id="IPR013221">
    <property type="entry name" value="Mur_ligase_cen"/>
</dbReference>
<keyword evidence="4" id="KW-0472">Membrane</keyword>
<name>A0A1F7JB41_9BACT</name>
<dbReference type="PANTHER" id="PTHR43024">
    <property type="entry name" value="UDP-N-ACETYLMURAMOYL-TRIPEPTIDE--D-ALANYL-D-ALANINE LIGASE"/>
    <property type="match status" value="1"/>
</dbReference>
<dbReference type="Gene3D" id="3.90.190.20">
    <property type="entry name" value="Mur ligase, C-terminal domain"/>
    <property type="match status" value="1"/>
</dbReference>
<dbReference type="SUPFAM" id="SSF53623">
    <property type="entry name" value="MurD-like peptide ligases, catalytic domain"/>
    <property type="match status" value="1"/>
</dbReference>
<dbReference type="Proteomes" id="UP000178857">
    <property type="component" value="Unassembled WGS sequence"/>
</dbReference>
<dbReference type="Gene3D" id="3.40.1190.10">
    <property type="entry name" value="Mur-like, catalytic domain"/>
    <property type="match status" value="1"/>
</dbReference>
<dbReference type="SUPFAM" id="SSF53244">
    <property type="entry name" value="MurD-like peptide ligases, peptide-binding domain"/>
    <property type="match status" value="1"/>
</dbReference>
<feature type="domain" description="Mur ligase central" evidence="6">
    <location>
        <begin position="134"/>
        <end position="273"/>
    </location>
</feature>
<evidence type="ECO:0000256" key="1">
    <source>
        <dbReference type="ARBA" id="ARBA00022598"/>
    </source>
</evidence>
<dbReference type="GO" id="GO:0016881">
    <property type="term" value="F:acid-amino acid ligase activity"/>
    <property type="evidence" value="ECO:0007669"/>
    <property type="project" value="InterPro"/>
</dbReference>
<comment type="caution">
    <text evidence="7">The sequence shown here is derived from an EMBL/GenBank/DDBJ whole genome shotgun (WGS) entry which is preliminary data.</text>
</comment>
<dbReference type="InterPro" id="IPR036615">
    <property type="entry name" value="Mur_ligase_C_dom_sf"/>
</dbReference>
<dbReference type="Pfam" id="PF02875">
    <property type="entry name" value="Mur_ligase_C"/>
    <property type="match status" value="1"/>
</dbReference>
<evidence type="ECO:0000259" key="6">
    <source>
        <dbReference type="Pfam" id="PF08245"/>
    </source>
</evidence>
<feature type="transmembrane region" description="Helical" evidence="4">
    <location>
        <begin position="89"/>
        <end position="111"/>
    </location>
</feature>
<evidence type="ECO:0000256" key="4">
    <source>
        <dbReference type="SAM" id="Phobius"/>
    </source>
</evidence>
<evidence type="ECO:0000256" key="2">
    <source>
        <dbReference type="ARBA" id="ARBA00022741"/>
    </source>
</evidence>
<evidence type="ECO:0008006" key="9">
    <source>
        <dbReference type="Google" id="ProtNLM"/>
    </source>
</evidence>
<dbReference type="EMBL" id="MGAT01000014">
    <property type="protein sequence ID" value="OGK52832.1"/>
    <property type="molecule type" value="Genomic_DNA"/>
</dbReference>
<evidence type="ECO:0000259" key="5">
    <source>
        <dbReference type="Pfam" id="PF02875"/>
    </source>
</evidence>
<proteinExistence type="predicted"/>
<keyword evidence="2" id="KW-0547">Nucleotide-binding</keyword>
<keyword evidence="3" id="KW-0067">ATP-binding</keyword>
<accession>A0A1F7JB41</accession>
<feature type="transmembrane region" description="Helical" evidence="4">
    <location>
        <begin position="50"/>
        <end position="69"/>
    </location>
</feature>
<keyword evidence="4" id="KW-1133">Transmembrane helix</keyword>
<evidence type="ECO:0000313" key="8">
    <source>
        <dbReference type="Proteomes" id="UP000178857"/>
    </source>
</evidence>
<reference evidence="7 8" key="1">
    <citation type="journal article" date="2016" name="Nat. Commun.">
        <title>Thousands of microbial genomes shed light on interconnected biogeochemical processes in an aquifer system.</title>
        <authorList>
            <person name="Anantharaman K."/>
            <person name="Brown C.T."/>
            <person name="Hug L.A."/>
            <person name="Sharon I."/>
            <person name="Castelle C.J."/>
            <person name="Probst A.J."/>
            <person name="Thomas B.C."/>
            <person name="Singh A."/>
            <person name="Wilkins M.J."/>
            <person name="Karaoz U."/>
            <person name="Brodie E.L."/>
            <person name="Williams K.H."/>
            <person name="Hubbard S.S."/>
            <person name="Banfield J.F."/>
        </authorList>
    </citation>
    <scope>NUCLEOTIDE SEQUENCE [LARGE SCALE GENOMIC DNA]</scope>
</reference>
<evidence type="ECO:0000313" key="7">
    <source>
        <dbReference type="EMBL" id="OGK52832.1"/>
    </source>
</evidence>
<dbReference type="InterPro" id="IPR036565">
    <property type="entry name" value="Mur-like_cat_sf"/>
</dbReference>
<protein>
    <recommendedName>
        <fullName evidence="9">Mur ligase central domain-containing protein</fullName>
    </recommendedName>
</protein>
<dbReference type="InterPro" id="IPR004101">
    <property type="entry name" value="Mur_ligase_C"/>
</dbReference>
<feature type="domain" description="Mur ligase C-terminal" evidence="5">
    <location>
        <begin position="336"/>
        <end position="459"/>
    </location>
</feature>
<gene>
    <name evidence="7" type="ORF">A2970_01320</name>
</gene>
<dbReference type="AlphaFoldDB" id="A0A1F7JB41"/>
<sequence length="468" mass="52924">MNILKNVYFQLLLLQLEEYDLIRFLKAVAKTKGMAPNRPVRKPLVFTAKLKTILAVSILIYLILVFFLFKTDDISSFRLISFAFFTGLYLYFSFFFLIIASILIFPFDFLVKEVTLFLAKRKIREFPNLKIIGIAGSYGKTGMKEFIATVLAQKYNVLKTPESVNTPFAISDLILKKLSQDTEIFVVEMGEYYRGDIKNICAITRPDIAVVTGINEAHLERLKTIGDAIATIFEIVENMDEKGIVLLNGNDDLVENNYKKFIPSREVYLYKDKSGGEFDGNLPGYILKKGQSKIFFPLLGAYNLDKIDAVEFLAKKLGLNENQIVAGIKNIKPVAHRLQPLVNRQTNTLIIDDSYNGNPDGVEEAINTLSQFKQRRKIYVTPGLVEMGKKTAEIHYNIGNKLAKVADLVVLIKNSVTPHIARGLKDGGLDENKIVFYESADQAYKNLNKIVKSGDVVLLQNDWPDNYL</sequence>
<dbReference type="GO" id="GO:0005524">
    <property type="term" value="F:ATP binding"/>
    <property type="evidence" value="ECO:0007669"/>
    <property type="project" value="UniProtKB-KW"/>
</dbReference>
<organism evidence="7 8">
    <name type="scientific">Candidatus Roizmanbacteria bacterium RIFCSPLOWO2_01_FULL_44_13</name>
    <dbReference type="NCBI Taxonomy" id="1802069"/>
    <lineage>
        <taxon>Bacteria</taxon>
        <taxon>Candidatus Roizmaniibacteriota</taxon>
    </lineage>
</organism>
<dbReference type="Pfam" id="PF08245">
    <property type="entry name" value="Mur_ligase_M"/>
    <property type="match status" value="1"/>
</dbReference>
<keyword evidence="1" id="KW-0436">Ligase</keyword>
<keyword evidence="4" id="KW-0812">Transmembrane</keyword>
<dbReference type="PANTHER" id="PTHR43024:SF1">
    <property type="entry name" value="UDP-N-ACETYLMURAMOYL-TRIPEPTIDE--D-ALANYL-D-ALANINE LIGASE"/>
    <property type="match status" value="1"/>
</dbReference>
<evidence type="ECO:0000256" key="3">
    <source>
        <dbReference type="ARBA" id="ARBA00022840"/>
    </source>
</evidence>
<dbReference type="InterPro" id="IPR051046">
    <property type="entry name" value="MurCDEF_CellWall_CoF430Synth"/>
</dbReference>